<protein>
    <submittedName>
        <fullName evidence="1">Uncharacterized protein</fullName>
    </submittedName>
</protein>
<organism evidence="2">
    <name type="scientific">Acromyrmex echinatior</name>
    <name type="common">Panamanian leafcutter ant</name>
    <name type="synonym">Acromyrmex octospinosus echinatior</name>
    <dbReference type="NCBI Taxonomy" id="103372"/>
    <lineage>
        <taxon>Eukaryota</taxon>
        <taxon>Metazoa</taxon>
        <taxon>Ecdysozoa</taxon>
        <taxon>Arthropoda</taxon>
        <taxon>Hexapoda</taxon>
        <taxon>Insecta</taxon>
        <taxon>Pterygota</taxon>
        <taxon>Neoptera</taxon>
        <taxon>Endopterygota</taxon>
        <taxon>Hymenoptera</taxon>
        <taxon>Apocrita</taxon>
        <taxon>Aculeata</taxon>
        <taxon>Formicoidea</taxon>
        <taxon>Formicidae</taxon>
        <taxon>Myrmicinae</taxon>
        <taxon>Acromyrmex</taxon>
    </lineage>
</organism>
<dbReference type="InParanoid" id="F4WCF2"/>
<name>F4WCF2_ACREC</name>
<reference evidence="1" key="1">
    <citation type="submission" date="2011-02" db="EMBL/GenBank/DDBJ databases">
        <title>The genome of the leaf-cutting ant Acromyrmex echinatior suggests key adaptations to social evolution and fungus farming.</title>
        <authorList>
            <person name="Nygaard S."/>
            <person name="Zhang G."/>
        </authorList>
    </citation>
    <scope>NUCLEOTIDE SEQUENCE</scope>
</reference>
<accession>F4WCF2</accession>
<evidence type="ECO:0000313" key="2">
    <source>
        <dbReference type="Proteomes" id="UP000007755"/>
    </source>
</evidence>
<keyword evidence="2" id="KW-1185">Reference proteome</keyword>
<dbReference type="EMBL" id="GL888070">
    <property type="protein sequence ID" value="EGI68132.1"/>
    <property type="molecule type" value="Genomic_DNA"/>
</dbReference>
<sequence length="106" mass="11819">MLEHETLTSEKGPGRVEKVRDGGLAAAGRQKGEPVINTWEEGKRQGMKGNTAPLQSRTWLFKTHVQRETSRYENSRTLQLTTTDIHQLLVGDGNVSSKSKVLCEVE</sequence>
<dbReference type="AlphaFoldDB" id="F4WCF2"/>
<proteinExistence type="predicted"/>
<dbReference type="Proteomes" id="UP000007755">
    <property type="component" value="Unassembled WGS sequence"/>
</dbReference>
<evidence type="ECO:0000313" key="1">
    <source>
        <dbReference type="EMBL" id="EGI68132.1"/>
    </source>
</evidence>
<gene>
    <name evidence="1" type="ORF">G5I_03226</name>
</gene>